<evidence type="ECO:0000256" key="5">
    <source>
        <dbReference type="ARBA" id="ARBA00022980"/>
    </source>
</evidence>
<dbReference type="Gene3D" id="1.20.58.110">
    <property type="entry name" value="Ribosomal protein S20"/>
    <property type="match status" value="1"/>
</dbReference>
<protein>
    <recommendedName>
        <fullName evidence="9">30S ribosomal protein S20</fullName>
    </recommendedName>
</protein>
<reference evidence="8" key="1">
    <citation type="submission" date="2018-05" db="EMBL/GenBank/DDBJ databases">
        <authorList>
            <person name="Lanie J.A."/>
            <person name="Ng W.-L."/>
            <person name="Kazmierczak K.M."/>
            <person name="Andrzejewski T.M."/>
            <person name="Davidsen T.M."/>
            <person name="Wayne K.J."/>
            <person name="Tettelin H."/>
            <person name="Glass J.I."/>
            <person name="Rusch D."/>
            <person name="Podicherti R."/>
            <person name="Tsui H.-C.T."/>
            <person name="Winkler M.E."/>
        </authorList>
    </citation>
    <scope>NUCLEOTIDE SEQUENCE</scope>
</reference>
<keyword evidence="3" id="KW-0699">rRNA-binding</keyword>
<evidence type="ECO:0000256" key="1">
    <source>
        <dbReference type="ARBA" id="ARBA00003134"/>
    </source>
</evidence>
<comment type="similarity">
    <text evidence="2">Belongs to the bacterial ribosomal protein bS20 family.</text>
</comment>
<evidence type="ECO:0000256" key="2">
    <source>
        <dbReference type="ARBA" id="ARBA00007634"/>
    </source>
</evidence>
<comment type="function">
    <text evidence="1">Binds directly to 16S ribosomal RNA.</text>
</comment>
<evidence type="ECO:0000256" key="7">
    <source>
        <dbReference type="SAM" id="MobiDB-lite"/>
    </source>
</evidence>
<evidence type="ECO:0000256" key="6">
    <source>
        <dbReference type="ARBA" id="ARBA00023274"/>
    </source>
</evidence>
<dbReference type="FunFam" id="1.20.58.110:FF:000001">
    <property type="entry name" value="30S ribosomal protein S20"/>
    <property type="match status" value="1"/>
</dbReference>
<dbReference type="InterPro" id="IPR036510">
    <property type="entry name" value="Ribosomal_bS20_sf"/>
</dbReference>
<proteinExistence type="inferred from homology"/>
<dbReference type="GO" id="GO:0006412">
    <property type="term" value="P:translation"/>
    <property type="evidence" value="ECO:0007669"/>
    <property type="project" value="InterPro"/>
</dbReference>
<gene>
    <name evidence="8" type="ORF">METZ01_LOCUS29800</name>
</gene>
<name>A0A381QCB4_9ZZZZ</name>
<dbReference type="GO" id="GO:0070181">
    <property type="term" value="F:small ribosomal subunit rRNA binding"/>
    <property type="evidence" value="ECO:0007669"/>
    <property type="project" value="TreeGrafter"/>
</dbReference>
<dbReference type="EMBL" id="UINC01001297">
    <property type="protein sequence ID" value="SUZ76946.1"/>
    <property type="molecule type" value="Genomic_DNA"/>
</dbReference>
<dbReference type="PANTHER" id="PTHR33398">
    <property type="entry name" value="30S RIBOSOMAL PROTEIN S20"/>
    <property type="match status" value="1"/>
</dbReference>
<dbReference type="InterPro" id="IPR002583">
    <property type="entry name" value="Ribosomal_bS20"/>
</dbReference>
<dbReference type="GO" id="GO:0003735">
    <property type="term" value="F:structural constituent of ribosome"/>
    <property type="evidence" value="ECO:0007669"/>
    <property type="project" value="InterPro"/>
</dbReference>
<evidence type="ECO:0000256" key="3">
    <source>
        <dbReference type="ARBA" id="ARBA00022730"/>
    </source>
</evidence>
<keyword evidence="6" id="KW-0687">Ribonucleoprotein</keyword>
<keyword evidence="5" id="KW-0689">Ribosomal protein</keyword>
<dbReference type="SUPFAM" id="SSF46992">
    <property type="entry name" value="Ribosomal protein S20"/>
    <property type="match status" value="1"/>
</dbReference>
<dbReference type="Pfam" id="PF01649">
    <property type="entry name" value="Ribosomal_S20p"/>
    <property type="match status" value="1"/>
</dbReference>
<feature type="region of interest" description="Disordered" evidence="7">
    <location>
        <begin position="1"/>
        <end position="23"/>
    </location>
</feature>
<accession>A0A381QCB4</accession>
<evidence type="ECO:0000256" key="4">
    <source>
        <dbReference type="ARBA" id="ARBA00022884"/>
    </source>
</evidence>
<organism evidence="8">
    <name type="scientific">marine metagenome</name>
    <dbReference type="NCBI Taxonomy" id="408172"/>
    <lineage>
        <taxon>unclassified sequences</taxon>
        <taxon>metagenomes</taxon>
        <taxon>ecological metagenomes</taxon>
    </lineage>
</organism>
<evidence type="ECO:0008006" key="9">
    <source>
        <dbReference type="Google" id="ProtNLM"/>
    </source>
</evidence>
<sequence>MAHHKSALKRVRQTIKHTAQKRSQRADLRTVIKKFRLILDEGNIDQAREAYPEVQKKIDKAVTKGVLHKRTGARYKSRLALSLSKTLAS</sequence>
<dbReference type="NCBIfam" id="TIGR00029">
    <property type="entry name" value="S20"/>
    <property type="match status" value="1"/>
</dbReference>
<dbReference type="AlphaFoldDB" id="A0A381QCB4"/>
<keyword evidence="4" id="KW-0694">RNA-binding</keyword>
<dbReference type="GO" id="GO:0005829">
    <property type="term" value="C:cytosol"/>
    <property type="evidence" value="ECO:0007669"/>
    <property type="project" value="TreeGrafter"/>
</dbReference>
<dbReference type="PANTHER" id="PTHR33398:SF1">
    <property type="entry name" value="SMALL RIBOSOMAL SUBUNIT PROTEIN BS20C"/>
    <property type="match status" value="1"/>
</dbReference>
<evidence type="ECO:0000313" key="8">
    <source>
        <dbReference type="EMBL" id="SUZ76946.1"/>
    </source>
</evidence>
<dbReference type="GO" id="GO:0015935">
    <property type="term" value="C:small ribosomal subunit"/>
    <property type="evidence" value="ECO:0007669"/>
    <property type="project" value="TreeGrafter"/>
</dbReference>
<dbReference type="HAMAP" id="MF_00500">
    <property type="entry name" value="Ribosomal_bS20"/>
    <property type="match status" value="1"/>
</dbReference>